<keyword evidence="5" id="KW-0233">DNA recombination</keyword>
<feature type="domain" description="Transposase IS4-like" evidence="6">
    <location>
        <begin position="141"/>
        <end position="345"/>
    </location>
</feature>
<dbReference type="RefSeq" id="WP_099097024.1">
    <property type="nucleotide sequence ID" value="NZ_PDNU01000047.1"/>
</dbReference>
<keyword evidence="9" id="KW-1185">Reference proteome</keyword>
<accession>A0A2C7A8P9</accession>
<dbReference type="GO" id="GO:0004803">
    <property type="term" value="F:transposase activity"/>
    <property type="evidence" value="ECO:0007669"/>
    <property type="project" value="InterPro"/>
</dbReference>
<evidence type="ECO:0000259" key="7">
    <source>
        <dbReference type="Pfam" id="PF05598"/>
    </source>
</evidence>
<keyword evidence="4" id="KW-0238">DNA-binding</keyword>
<evidence type="ECO:0000256" key="4">
    <source>
        <dbReference type="ARBA" id="ARBA00023125"/>
    </source>
</evidence>
<dbReference type="InterPro" id="IPR008490">
    <property type="entry name" value="Transposase_InsH_N"/>
</dbReference>
<dbReference type="OrthoDB" id="9774608at2"/>
<evidence type="ECO:0000313" key="9">
    <source>
        <dbReference type="Proteomes" id="UP000223527"/>
    </source>
</evidence>
<feature type="domain" description="Transposase InsH N-terminal" evidence="7">
    <location>
        <begin position="16"/>
        <end position="112"/>
    </location>
</feature>
<sequence length="358" mass="40478">MAYQPGFFDVDERYAALSAAGDPLERLSAVVDFEIFRPVLDAALRRSDRSRGGRPPYDAVLMFRILVLQALYSLSDEQAEFQLRDRLSFMRFVGLGLHQAVPDAKTIWLCREQLKQAGAIEGLFRRFDEVLTAKGYLAMGGQIIDATIIAAPRQKLTVEEKATIRQGGTPTDWSRAKRAQKDRDARWTLKRGKAKPKPEGNQRQAIQIAVPVFGYKSHIGIDRRHGLIRRWTVTDAAQHDSRSFAGLLDPGNTASRVWADTAYRTKRNLEVLERRGLSERILFRRPPRRQLSELQAKANASRARIRSGIEHVFAAQKHRMALFVRTIGMARAQVKIGMANLAYNFTRLAWLSSRPAPG</sequence>
<dbReference type="GO" id="GO:0003677">
    <property type="term" value="F:DNA binding"/>
    <property type="evidence" value="ECO:0007669"/>
    <property type="project" value="UniProtKB-KW"/>
</dbReference>
<organism evidence="8 9">
    <name type="scientific">Teichococcus rhizosphaerae</name>
    <dbReference type="NCBI Taxonomy" id="1335062"/>
    <lineage>
        <taxon>Bacteria</taxon>
        <taxon>Pseudomonadati</taxon>
        <taxon>Pseudomonadota</taxon>
        <taxon>Alphaproteobacteria</taxon>
        <taxon>Acetobacterales</taxon>
        <taxon>Roseomonadaceae</taxon>
        <taxon>Roseomonas</taxon>
    </lineage>
</organism>
<comment type="function">
    <text evidence="1">Involved in the transposition of the insertion sequence IS5.</text>
</comment>
<dbReference type="InterPro" id="IPR047959">
    <property type="entry name" value="Transpos_IS5"/>
</dbReference>
<evidence type="ECO:0000259" key="6">
    <source>
        <dbReference type="Pfam" id="PF01609"/>
    </source>
</evidence>
<name>A0A2C7A8P9_9PROT</name>
<dbReference type="NCBIfam" id="NF033581">
    <property type="entry name" value="transpos_IS5_4"/>
    <property type="match status" value="1"/>
</dbReference>
<dbReference type="AlphaFoldDB" id="A0A2C7A8P9"/>
<reference evidence="8 9" key="1">
    <citation type="submission" date="2017-10" db="EMBL/GenBank/DDBJ databases">
        <authorList>
            <person name="Banno H."/>
            <person name="Chua N.-H."/>
        </authorList>
    </citation>
    <scope>NUCLEOTIDE SEQUENCE [LARGE SCALE GENOMIC DNA]</scope>
    <source>
        <strain evidence="8 9">YW11</strain>
    </source>
</reference>
<protein>
    <submittedName>
        <fullName evidence="8">IS5/IS1182 family transposase</fullName>
    </submittedName>
</protein>
<dbReference type="GO" id="GO:0006313">
    <property type="term" value="P:DNA transposition"/>
    <property type="evidence" value="ECO:0007669"/>
    <property type="project" value="InterPro"/>
</dbReference>
<dbReference type="PANTHER" id="PTHR35604:SF2">
    <property type="entry name" value="TRANSPOSASE INSH FOR INSERTION SEQUENCE ELEMENT IS5A-RELATED"/>
    <property type="match status" value="1"/>
</dbReference>
<proteinExistence type="inferred from homology"/>
<evidence type="ECO:0000256" key="1">
    <source>
        <dbReference type="ARBA" id="ARBA00003544"/>
    </source>
</evidence>
<dbReference type="Pfam" id="PF01609">
    <property type="entry name" value="DDE_Tnp_1"/>
    <property type="match status" value="1"/>
</dbReference>
<gene>
    <name evidence="8" type="ORF">CR162_18590</name>
</gene>
<dbReference type="InterPro" id="IPR002559">
    <property type="entry name" value="Transposase_11"/>
</dbReference>
<dbReference type="Proteomes" id="UP000223527">
    <property type="component" value="Unassembled WGS sequence"/>
</dbReference>
<evidence type="ECO:0000313" key="8">
    <source>
        <dbReference type="EMBL" id="PHK93416.1"/>
    </source>
</evidence>
<dbReference type="EMBL" id="PDNU01000047">
    <property type="protein sequence ID" value="PHK93416.1"/>
    <property type="molecule type" value="Genomic_DNA"/>
</dbReference>
<dbReference type="Pfam" id="PF05598">
    <property type="entry name" value="DUF772"/>
    <property type="match status" value="1"/>
</dbReference>
<dbReference type="PANTHER" id="PTHR35604">
    <property type="entry name" value="TRANSPOSASE INSH FOR INSERTION SEQUENCE ELEMENT IS5A-RELATED"/>
    <property type="match status" value="1"/>
</dbReference>
<evidence type="ECO:0000256" key="2">
    <source>
        <dbReference type="ARBA" id="ARBA00010075"/>
    </source>
</evidence>
<evidence type="ECO:0000256" key="5">
    <source>
        <dbReference type="ARBA" id="ARBA00023172"/>
    </source>
</evidence>
<evidence type="ECO:0000256" key="3">
    <source>
        <dbReference type="ARBA" id="ARBA00022578"/>
    </source>
</evidence>
<comment type="caution">
    <text evidence="8">The sequence shown here is derived from an EMBL/GenBank/DDBJ whole genome shotgun (WGS) entry which is preliminary data.</text>
</comment>
<comment type="similarity">
    <text evidence="2">Belongs to the transposase 11 family.</text>
</comment>
<keyword evidence="3" id="KW-0815">Transposition</keyword>